<dbReference type="AlphaFoldDB" id="A0AAW0G431"/>
<evidence type="ECO:0000256" key="3">
    <source>
        <dbReference type="ARBA" id="ARBA00010617"/>
    </source>
</evidence>
<keyword evidence="10" id="KW-1185">Reference proteome</keyword>
<keyword evidence="8" id="KW-0503">Monooxygenase</keyword>
<evidence type="ECO:0000256" key="8">
    <source>
        <dbReference type="ARBA" id="ARBA00023033"/>
    </source>
</evidence>
<gene>
    <name evidence="9" type="ORF">QCA50_008630</name>
</gene>
<keyword evidence="5" id="KW-0479">Metal-binding</keyword>
<evidence type="ECO:0008006" key="11">
    <source>
        <dbReference type="Google" id="ProtNLM"/>
    </source>
</evidence>
<accession>A0AAW0G431</accession>
<dbReference type="GO" id="GO:0005506">
    <property type="term" value="F:iron ion binding"/>
    <property type="evidence" value="ECO:0007669"/>
    <property type="project" value="InterPro"/>
</dbReference>
<evidence type="ECO:0000256" key="7">
    <source>
        <dbReference type="ARBA" id="ARBA00023004"/>
    </source>
</evidence>
<dbReference type="SUPFAM" id="SSF48264">
    <property type="entry name" value="Cytochrome P450"/>
    <property type="match status" value="1"/>
</dbReference>
<dbReference type="Pfam" id="PF00067">
    <property type="entry name" value="p450"/>
    <property type="match status" value="1"/>
</dbReference>
<evidence type="ECO:0000256" key="4">
    <source>
        <dbReference type="ARBA" id="ARBA00022617"/>
    </source>
</evidence>
<dbReference type="GO" id="GO:0020037">
    <property type="term" value="F:heme binding"/>
    <property type="evidence" value="ECO:0007669"/>
    <property type="project" value="InterPro"/>
</dbReference>
<evidence type="ECO:0000256" key="1">
    <source>
        <dbReference type="ARBA" id="ARBA00001971"/>
    </source>
</evidence>
<evidence type="ECO:0000256" key="2">
    <source>
        <dbReference type="ARBA" id="ARBA00005179"/>
    </source>
</evidence>
<evidence type="ECO:0000313" key="9">
    <source>
        <dbReference type="EMBL" id="KAK7688260.1"/>
    </source>
</evidence>
<protein>
    <recommendedName>
        <fullName evidence="11">Cytochrome P450</fullName>
    </recommendedName>
</protein>
<keyword evidence="6" id="KW-0560">Oxidoreductase</keyword>
<dbReference type="Gene3D" id="1.10.630.10">
    <property type="entry name" value="Cytochrome P450"/>
    <property type="match status" value="1"/>
</dbReference>
<evidence type="ECO:0000313" key="10">
    <source>
        <dbReference type="Proteomes" id="UP001385951"/>
    </source>
</evidence>
<dbReference type="Proteomes" id="UP001385951">
    <property type="component" value="Unassembled WGS sequence"/>
</dbReference>
<dbReference type="PANTHER" id="PTHR24305:SF166">
    <property type="entry name" value="CYTOCHROME P450 12A4, MITOCHONDRIAL-RELATED"/>
    <property type="match status" value="1"/>
</dbReference>
<keyword evidence="7" id="KW-0408">Iron</keyword>
<name>A0AAW0G431_9APHY</name>
<dbReference type="InterPro" id="IPR001128">
    <property type="entry name" value="Cyt_P450"/>
</dbReference>
<evidence type="ECO:0000256" key="6">
    <source>
        <dbReference type="ARBA" id="ARBA00023002"/>
    </source>
</evidence>
<proteinExistence type="inferred from homology"/>
<sequence length="507" mass="57649">MSLSLPSQLVVAGVVLWVLSSLYQRFFAPSPLDNLPGPSSNSLLTGNLTDMFNRNAWGFHRRLIHEYGPVSVVRGLFGERMVYVFDPKAMHNIVVKDQYIYEETPVFLNFNRLFFGKGLLSSLGEEHRQQRKTLNPVFNINHMRHMTPLFYETAHRLRKVLLKQVTNGEQEIDMLSWLTRTALELIGQGGLGWSFDKLDSTEPNILAEYLKAFRVSTISFGCLTVIWTDHFLYRPTVSPLFLLMRFMPFFAQIGPAWLRRKAIENVPIDRIKKSIEISDTLVRTVSEILDSKKTALASGDEAVTSQIGEGKDIISILMKSQMAGSEEDRMSDEELKGQMTSLIFAAFETTSGALSHIIHKLSEHQDVQERLRQELIAARDGRDAIPYDELVALPYLEAICRETLRLYSPIATINRRTTQDIVMPLSEPVRGKDGSIFTEVPLPKGTDVAIALLGSNINPAIWGDDAEEWKPERFMKPFARGLSRGSYTRSILQPNDFPRRWTCMHRL</sequence>
<dbReference type="PANTHER" id="PTHR24305">
    <property type="entry name" value="CYTOCHROME P450"/>
    <property type="match status" value="1"/>
</dbReference>
<organism evidence="9 10">
    <name type="scientific">Cerrena zonata</name>
    <dbReference type="NCBI Taxonomy" id="2478898"/>
    <lineage>
        <taxon>Eukaryota</taxon>
        <taxon>Fungi</taxon>
        <taxon>Dikarya</taxon>
        <taxon>Basidiomycota</taxon>
        <taxon>Agaricomycotina</taxon>
        <taxon>Agaricomycetes</taxon>
        <taxon>Polyporales</taxon>
        <taxon>Cerrenaceae</taxon>
        <taxon>Cerrena</taxon>
    </lineage>
</organism>
<dbReference type="GO" id="GO:0016705">
    <property type="term" value="F:oxidoreductase activity, acting on paired donors, with incorporation or reduction of molecular oxygen"/>
    <property type="evidence" value="ECO:0007669"/>
    <property type="project" value="InterPro"/>
</dbReference>
<dbReference type="InterPro" id="IPR050121">
    <property type="entry name" value="Cytochrome_P450_monoxygenase"/>
</dbReference>
<comment type="cofactor">
    <cofactor evidence="1">
        <name>heme</name>
        <dbReference type="ChEBI" id="CHEBI:30413"/>
    </cofactor>
</comment>
<dbReference type="InterPro" id="IPR036396">
    <property type="entry name" value="Cyt_P450_sf"/>
</dbReference>
<comment type="pathway">
    <text evidence="2">Secondary metabolite biosynthesis.</text>
</comment>
<comment type="caution">
    <text evidence="9">The sequence shown here is derived from an EMBL/GenBank/DDBJ whole genome shotgun (WGS) entry which is preliminary data.</text>
</comment>
<reference evidence="9 10" key="1">
    <citation type="submission" date="2022-09" db="EMBL/GenBank/DDBJ databases">
        <authorList>
            <person name="Palmer J.M."/>
        </authorList>
    </citation>
    <scope>NUCLEOTIDE SEQUENCE [LARGE SCALE GENOMIC DNA]</scope>
    <source>
        <strain evidence="9 10">DSM 7382</strain>
    </source>
</reference>
<keyword evidence="4" id="KW-0349">Heme</keyword>
<comment type="similarity">
    <text evidence="3">Belongs to the cytochrome P450 family.</text>
</comment>
<dbReference type="GO" id="GO:0004497">
    <property type="term" value="F:monooxygenase activity"/>
    <property type="evidence" value="ECO:0007669"/>
    <property type="project" value="UniProtKB-KW"/>
</dbReference>
<dbReference type="EMBL" id="JASBNA010000011">
    <property type="protein sequence ID" value="KAK7688260.1"/>
    <property type="molecule type" value="Genomic_DNA"/>
</dbReference>
<evidence type="ECO:0000256" key="5">
    <source>
        <dbReference type="ARBA" id="ARBA00022723"/>
    </source>
</evidence>